<dbReference type="Proteomes" id="UP001217417">
    <property type="component" value="Unassembled WGS sequence"/>
</dbReference>
<dbReference type="AlphaFoldDB" id="A0AAD7VT08"/>
<name>A0AAD7VT08_9ASCO</name>
<comment type="caution">
    <text evidence="1">The sequence shown here is derived from an EMBL/GenBank/DDBJ whole genome shotgun (WGS) entry which is preliminary data.</text>
</comment>
<evidence type="ECO:0000313" key="1">
    <source>
        <dbReference type="EMBL" id="KAJ8100224.1"/>
    </source>
</evidence>
<organism evidence="1 2">
    <name type="scientific">Lipomyces tetrasporus</name>
    <dbReference type="NCBI Taxonomy" id="54092"/>
    <lineage>
        <taxon>Eukaryota</taxon>
        <taxon>Fungi</taxon>
        <taxon>Dikarya</taxon>
        <taxon>Ascomycota</taxon>
        <taxon>Saccharomycotina</taxon>
        <taxon>Lipomycetes</taxon>
        <taxon>Lipomycetales</taxon>
        <taxon>Lipomycetaceae</taxon>
        <taxon>Lipomyces</taxon>
    </lineage>
</organism>
<proteinExistence type="predicted"/>
<dbReference type="GeneID" id="80885109"/>
<accession>A0AAD7VT08</accession>
<protein>
    <submittedName>
        <fullName evidence="1">Uncharacterized protein</fullName>
    </submittedName>
</protein>
<evidence type="ECO:0000313" key="2">
    <source>
        <dbReference type="Proteomes" id="UP001217417"/>
    </source>
</evidence>
<keyword evidence="2" id="KW-1185">Reference proteome</keyword>
<dbReference type="EMBL" id="JARPMG010000005">
    <property type="protein sequence ID" value="KAJ8100224.1"/>
    <property type="molecule type" value="Genomic_DNA"/>
</dbReference>
<sequence length="315" mass="36400">MDSPLAKFQQFYRQPRSSRSDQILLLTDCAQEVYQTIISEIKETYPWIEVVYSASQQALYVSTVRCEVGDELRRHVAETLGSWLNSHIGFDSDLLFSYTTMSNPFFVKSCVVPSSDLTILQYSEDREHSTTFHAGRVFFESGYLSHYKQLMTKIKLHAGNDKSNLPVTIFLTLKLIFVEELNYEAQMQQFEDTLLSYRRRYHRDIIQNIGYHGQYWFGELNILPYSSLLRCIDCLEWLKNSDRKVTLDVDLHINDALTHDGMIPHPRGSFSNSSIPLTLERDLLVEVINVGISETAMIRFERFLTAEPHTGEGEG</sequence>
<gene>
    <name evidence="1" type="ORF">POJ06DRAFT_281353</name>
</gene>
<reference evidence="1" key="1">
    <citation type="submission" date="2023-03" db="EMBL/GenBank/DDBJ databases">
        <title>Near-Complete genome sequence of Lipomyces tetrasporous NRRL Y-64009, an oleaginous yeast capable of growing on lignocellulosic hydrolysates.</title>
        <authorList>
            <consortium name="Lawrence Berkeley National Laboratory"/>
            <person name="Jagtap S.S."/>
            <person name="Liu J.-J."/>
            <person name="Walukiewicz H.E."/>
            <person name="Pangilinan J."/>
            <person name="Lipzen A."/>
            <person name="Ahrendt S."/>
            <person name="Koriabine M."/>
            <person name="Cobaugh K."/>
            <person name="Salamov A."/>
            <person name="Yoshinaga Y."/>
            <person name="Ng V."/>
            <person name="Daum C."/>
            <person name="Grigoriev I.V."/>
            <person name="Slininger P.J."/>
            <person name="Dien B.S."/>
            <person name="Jin Y.-S."/>
            <person name="Rao C.V."/>
        </authorList>
    </citation>
    <scope>NUCLEOTIDE SEQUENCE</scope>
    <source>
        <strain evidence="1">NRRL Y-64009</strain>
    </source>
</reference>
<dbReference type="RefSeq" id="XP_056043674.1">
    <property type="nucleotide sequence ID" value="XM_056189943.1"/>
</dbReference>